<dbReference type="Gene3D" id="3.30.40.10">
    <property type="entry name" value="Zinc/RING finger domain, C3HC4 (zinc finger)"/>
    <property type="match status" value="1"/>
</dbReference>
<protein>
    <recommendedName>
        <fullName evidence="13">Zinc finger CCCH domain-containing protein 44</fullName>
    </recommendedName>
</protein>
<keyword evidence="4" id="KW-0238">DNA-binding</keyword>
<dbReference type="PROSITE" id="PS50829">
    <property type="entry name" value="GYF"/>
    <property type="match status" value="1"/>
</dbReference>
<evidence type="ECO:0000259" key="10">
    <source>
        <dbReference type="PROSITE" id="PS51925"/>
    </source>
</evidence>
<dbReference type="Gramene" id="Kaladp0008s0114.1.v1.1">
    <property type="protein sequence ID" value="Kaladp0008s0114.1.v1.1"/>
    <property type="gene ID" value="Kaladp0008s0114.v1.1"/>
</dbReference>
<dbReference type="Gene3D" id="3.90.70.200">
    <property type="entry name" value="Plus-3 domain"/>
    <property type="match status" value="1"/>
</dbReference>
<evidence type="ECO:0000256" key="6">
    <source>
        <dbReference type="SAM" id="MobiDB-lite"/>
    </source>
</evidence>
<feature type="compositionally biased region" description="Basic and acidic residues" evidence="6">
    <location>
        <begin position="892"/>
        <end position="903"/>
    </location>
</feature>
<dbReference type="EnsemblPlants" id="Kaladp0008s0114.1.v1.1">
    <property type="protein sequence ID" value="Kaladp0008s0114.1.v1.1"/>
    <property type="gene ID" value="Kaladp0008s0114.v1.1"/>
</dbReference>
<feature type="compositionally biased region" description="Polar residues" evidence="6">
    <location>
        <begin position="695"/>
        <end position="707"/>
    </location>
</feature>
<dbReference type="InterPro" id="IPR019835">
    <property type="entry name" value="SWIB_domain"/>
</dbReference>
<evidence type="ECO:0000259" key="7">
    <source>
        <dbReference type="PROSITE" id="PS50016"/>
    </source>
</evidence>
<dbReference type="PROSITE" id="PS51925">
    <property type="entry name" value="SWIB_MDM2"/>
    <property type="match status" value="1"/>
</dbReference>
<feature type="region of interest" description="Disordered" evidence="6">
    <location>
        <begin position="891"/>
        <end position="916"/>
    </location>
</feature>
<dbReference type="GO" id="GO:0008270">
    <property type="term" value="F:zinc ion binding"/>
    <property type="evidence" value="ECO:0007669"/>
    <property type="project" value="UniProtKB-KW"/>
</dbReference>
<accession>A0A7N0RBQ7</accession>
<sequence>MGDAVQPSAEVRGGLDGAAERAIGGGEGSAVAGKVAIWPESDAPPLVVAAGAKEVAEGGGFVEAKVVEVVKRKRGRPPKAQGKLPPPVKDNDEEDVCFICFDGGTLVLCDRRGCPKAYHPACIKRDEAFFQSAAKWNCGWHICSTCQKSSHFMCYTCTYSLCKGCAKGADFLCVRENKGFCNICLNMVKLIEDSERGNKEMVHVDFDDKTSWEYLFKVYWVYMKTKLSLTFDELARAKTVDLSVSLSRKGGNSDDLYANNQSCLESYYVGEGQAVPNSKRRKTRRWPITLHKEARQSEERVVGQFSSSLPNPTELASKELLEFVSHMKKGDASSLTPFDAQSLLLQYIRNNDLCDPNCQSQIICDARLRNIFGKARLDHIEMLKLVEYHFPLRKDSRAESITSFGKYDSSTMKVDDVIDETNDNQLLGKDMRRRRHNKDCSKGPETNCDGYAAIDVHNINLIYLPLHLMENLLVDDKFHETAVGSVVRIKMSSSDQKQDMYRLVQVVGAIKVGEPYKLRNRLAGWKLEILNISKKEVIPIDEISDQEFSEDECKRFRQSIKYGLATRFTIGEILEKAMALRTVKVIDYIESETLRLTHLRDRASESGQTKEFEDYVKKIELLNSPGERQRLQNEVPVVHEDPNMDPRHQSEEDGRLSFHKKNGDSSVSKPSGMKRKGSDSTSLPELEFGSKKNDYSTNGASELSSSSKENIGGFISMLTEKQRSSGISGITDRLTKCQQKGHPNSPIQSKTTPAANHFFVKNEMHHVAVTGTSTGPLPAKVLPSAGNDETEKIWFYQDPSWNVQGPFSMLQLRKWNTSGYFPLDLRIWRTSEKQDESILLTDALDGQFCKKPGLIYNTCEISIQSNASSEFVRSSCSSSLSTPAEIVVSSREGQRADSLKSHESVSNYSQLSSSPSTQTLAGKACEALSLLAQERWNGPSCADKYYTEREVVCPNQSSLVPNLNNEDLESRTAENKEVSLIQNHVKNVRGRSAEEKHSAPSNIRAVDSFPSSITESAPQLSNQPDSTLNLSSIALEIQPTGTKLPAPDLSPIELEPVQVNSHLVGECGRNQAVTAHITNHVINGSESQYTDNQMTVGPDLPLPDSGSSWNGSSCLVNASKGPSMMPVEQNMWNSNSQDVSLPKANELVVDMMPNQPATDGQYGVSSPFQFWHSIFGEDDEFPFADESVSDLLAEVDAMECLNGPVSPTSAMARAVEFSQTSKEDCFASDEDLNLTLNLRKGDDALRPSADIQLACQPPGNHPCNGKLEAGVADPQSCSINHTSGTKVK</sequence>
<dbReference type="InterPro" id="IPR011011">
    <property type="entry name" value="Znf_FYVE_PHD"/>
</dbReference>
<evidence type="ECO:0000259" key="9">
    <source>
        <dbReference type="PROSITE" id="PS51360"/>
    </source>
</evidence>
<dbReference type="CDD" id="cd15568">
    <property type="entry name" value="PHD5_NSD"/>
    <property type="match status" value="1"/>
</dbReference>
<reference evidence="11" key="1">
    <citation type="submission" date="2021-01" db="UniProtKB">
        <authorList>
            <consortium name="EnsemblPlants"/>
        </authorList>
    </citation>
    <scope>IDENTIFICATION</scope>
</reference>
<evidence type="ECO:0000256" key="1">
    <source>
        <dbReference type="ARBA" id="ARBA00022723"/>
    </source>
</evidence>
<dbReference type="InterPro" id="IPR019787">
    <property type="entry name" value="Znf_PHD-finger"/>
</dbReference>
<dbReference type="CDD" id="cd00072">
    <property type="entry name" value="GYF"/>
    <property type="match status" value="1"/>
</dbReference>
<keyword evidence="2 5" id="KW-0863">Zinc-finger</keyword>
<dbReference type="InterPro" id="IPR003121">
    <property type="entry name" value="SWIB_MDM2_domain"/>
</dbReference>
<dbReference type="InterPro" id="IPR058668">
    <property type="entry name" value="NERD_dom"/>
</dbReference>
<feature type="compositionally biased region" description="Basic and acidic residues" evidence="6">
    <location>
        <begin position="627"/>
        <end position="656"/>
    </location>
</feature>
<dbReference type="Pfam" id="PF25980">
    <property type="entry name" value="NERD_plant"/>
    <property type="match status" value="1"/>
</dbReference>
<dbReference type="PROSITE" id="PS01359">
    <property type="entry name" value="ZF_PHD_1"/>
    <property type="match status" value="1"/>
</dbReference>
<dbReference type="CDD" id="cd10567">
    <property type="entry name" value="SWIB-MDM2_like"/>
    <property type="match status" value="1"/>
</dbReference>
<dbReference type="SUPFAM" id="SSF57903">
    <property type="entry name" value="FYVE/PHD zinc finger"/>
    <property type="match status" value="1"/>
</dbReference>
<dbReference type="SMART" id="SM00249">
    <property type="entry name" value="PHD"/>
    <property type="match status" value="1"/>
</dbReference>
<dbReference type="PANTHER" id="PTHR46695:SF4">
    <property type="entry name" value="ZINC FINGER CCCH DOMAIN-CONTAINING PROTEIN 44"/>
    <property type="match status" value="1"/>
</dbReference>
<feature type="domain" description="Plus3" evidence="9">
    <location>
        <begin position="453"/>
        <end position="585"/>
    </location>
</feature>
<dbReference type="InterPro" id="IPR004343">
    <property type="entry name" value="Plus-3_dom"/>
</dbReference>
<evidence type="ECO:0000256" key="4">
    <source>
        <dbReference type="ARBA" id="ARBA00023125"/>
    </source>
</evidence>
<evidence type="ECO:0000313" key="11">
    <source>
        <dbReference type="EnsemblPlants" id="Kaladp0008s0114.1.v1.1"/>
    </source>
</evidence>
<evidence type="ECO:0000256" key="5">
    <source>
        <dbReference type="PROSITE-ProRule" id="PRU00146"/>
    </source>
</evidence>
<organism evidence="11 12">
    <name type="scientific">Kalanchoe fedtschenkoi</name>
    <name type="common">Lavender scallops</name>
    <name type="synonym">South American air plant</name>
    <dbReference type="NCBI Taxonomy" id="63787"/>
    <lineage>
        <taxon>Eukaryota</taxon>
        <taxon>Viridiplantae</taxon>
        <taxon>Streptophyta</taxon>
        <taxon>Embryophyta</taxon>
        <taxon>Tracheophyta</taxon>
        <taxon>Spermatophyta</taxon>
        <taxon>Magnoliopsida</taxon>
        <taxon>eudicotyledons</taxon>
        <taxon>Gunneridae</taxon>
        <taxon>Pentapetalae</taxon>
        <taxon>Saxifragales</taxon>
        <taxon>Crassulaceae</taxon>
        <taxon>Kalanchoe</taxon>
    </lineage>
</organism>
<dbReference type="Pfam" id="PF02201">
    <property type="entry name" value="SWIB"/>
    <property type="match status" value="1"/>
</dbReference>
<keyword evidence="1" id="KW-0479">Metal-binding</keyword>
<feature type="region of interest" description="Disordered" evidence="6">
    <location>
        <begin position="626"/>
        <end position="707"/>
    </location>
</feature>
<feature type="domain" description="DM2" evidence="10">
    <location>
        <begin position="309"/>
        <end position="392"/>
    </location>
</feature>
<dbReference type="InterPro" id="IPR001965">
    <property type="entry name" value="Znf_PHD"/>
</dbReference>
<dbReference type="SUPFAM" id="SSF47592">
    <property type="entry name" value="SWIB/MDM2 domain"/>
    <property type="match status" value="1"/>
</dbReference>
<feature type="domain" description="GYF" evidence="8">
    <location>
        <begin position="791"/>
        <end position="845"/>
    </location>
</feature>
<dbReference type="SUPFAM" id="SSF159042">
    <property type="entry name" value="Plus3-like"/>
    <property type="match status" value="1"/>
</dbReference>
<evidence type="ECO:0000256" key="2">
    <source>
        <dbReference type="ARBA" id="ARBA00022771"/>
    </source>
</evidence>
<dbReference type="InterPro" id="IPR013083">
    <property type="entry name" value="Znf_RING/FYVE/PHD"/>
</dbReference>
<evidence type="ECO:0000256" key="3">
    <source>
        <dbReference type="ARBA" id="ARBA00022833"/>
    </source>
</evidence>
<keyword evidence="12" id="KW-1185">Reference proteome</keyword>
<dbReference type="InterPro" id="IPR036885">
    <property type="entry name" value="SWIB_MDM2_dom_sf"/>
</dbReference>
<dbReference type="PANTHER" id="PTHR46695">
    <property type="entry name" value="ZINC FINGER CCCH DOMAIN-CONTAINING PROTEIN 44-RELATED"/>
    <property type="match status" value="1"/>
</dbReference>
<dbReference type="SMART" id="SM00444">
    <property type="entry name" value="GYF"/>
    <property type="match status" value="1"/>
</dbReference>
<feature type="domain" description="PHD-type" evidence="7">
    <location>
        <begin position="94"/>
        <end position="160"/>
    </location>
</feature>
<dbReference type="InterPro" id="IPR035445">
    <property type="entry name" value="GYF-like_dom_sf"/>
</dbReference>
<dbReference type="Proteomes" id="UP000594263">
    <property type="component" value="Unplaced"/>
</dbReference>
<dbReference type="Pfam" id="PF02213">
    <property type="entry name" value="GYF"/>
    <property type="match status" value="1"/>
</dbReference>
<dbReference type="SUPFAM" id="SSF55277">
    <property type="entry name" value="GYF domain"/>
    <property type="match status" value="1"/>
</dbReference>
<keyword evidence="3" id="KW-0862">Zinc</keyword>
<dbReference type="InterPro" id="IPR036128">
    <property type="entry name" value="Plus3-like_sf"/>
</dbReference>
<dbReference type="FunFam" id="3.30.40.10:FF:000303">
    <property type="entry name" value="Zinc finger CCCH domain-containing protein 19"/>
    <property type="match status" value="1"/>
</dbReference>
<feature type="region of interest" description="Disordered" evidence="6">
    <location>
        <begin position="1"/>
        <end position="23"/>
    </location>
</feature>
<dbReference type="PROSITE" id="PS51360">
    <property type="entry name" value="PLUS3"/>
    <property type="match status" value="1"/>
</dbReference>
<dbReference type="PROSITE" id="PS50016">
    <property type="entry name" value="ZF_PHD_2"/>
    <property type="match status" value="1"/>
</dbReference>
<dbReference type="SMART" id="SM00151">
    <property type="entry name" value="SWIB"/>
    <property type="match status" value="1"/>
</dbReference>
<proteinExistence type="predicted"/>
<evidence type="ECO:0008006" key="13">
    <source>
        <dbReference type="Google" id="ProtNLM"/>
    </source>
</evidence>
<dbReference type="GO" id="GO:0003677">
    <property type="term" value="F:DNA binding"/>
    <property type="evidence" value="ECO:0007669"/>
    <property type="project" value="UniProtKB-KW"/>
</dbReference>
<evidence type="ECO:0000313" key="12">
    <source>
        <dbReference type="Proteomes" id="UP000594263"/>
    </source>
</evidence>
<feature type="compositionally biased region" description="Low complexity" evidence="6">
    <location>
        <begin position="904"/>
        <end position="916"/>
    </location>
</feature>
<dbReference type="InterPro" id="IPR003169">
    <property type="entry name" value="GYF"/>
</dbReference>
<name>A0A7N0RBQ7_KALFE</name>
<dbReference type="Gene3D" id="1.10.245.10">
    <property type="entry name" value="SWIB/MDM2 domain"/>
    <property type="match status" value="1"/>
</dbReference>
<dbReference type="InterPro" id="IPR019786">
    <property type="entry name" value="Zinc_finger_PHD-type_CS"/>
</dbReference>
<evidence type="ECO:0000259" key="8">
    <source>
        <dbReference type="PROSITE" id="PS50829"/>
    </source>
</evidence>
<dbReference type="Pfam" id="PF03126">
    <property type="entry name" value="Plus-3"/>
    <property type="match status" value="1"/>
</dbReference>
<dbReference type="SMART" id="SM00719">
    <property type="entry name" value="Plus3"/>
    <property type="match status" value="1"/>
</dbReference>
<dbReference type="Gene3D" id="3.30.1490.40">
    <property type="match status" value="1"/>
</dbReference>